<protein>
    <submittedName>
        <fullName evidence="1">Uncharacterized protein</fullName>
    </submittedName>
</protein>
<proteinExistence type="predicted"/>
<sequence>MVDCCATCAFHECQKGYLYPHRCKKHKGERFSEVEWRRIVYSLYKCGEFKSIDAVSDVADREREHERCH</sequence>
<evidence type="ECO:0000313" key="1">
    <source>
        <dbReference type="EMBL" id="DAF61796.1"/>
    </source>
</evidence>
<reference evidence="1" key="1">
    <citation type="journal article" date="2021" name="Proc. Natl. Acad. Sci. U.S.A.">
        <title>A Catalog of Tens of Thousands of Viruses from Human Metagenomes Reveals Hidden Associations with Chronic Diseases.</title>
        <authorList>
            <person name="Tisza M.J."/>
            <person name="Buck C.B."/>
        </authorList>
    </citation>
    <scope>NUCLEOTIDE SEQUENCE</scope>
    <source>
        <strain evidence="1">CtbgC51</strain>
    </source>
</reference>
<dbReference type="EMBL" id="BK032817">
    <property type="protein sequence ID" value="DAF61796.1"/>
    <property type="molecule type" value="Genomic_DNA"/>
</dbReference>
<organism evidence="1">
    <name type="scientific">Siphoviridae sp. ctbgC51</name>
    <dbReference type="NCBI Taxonomy" id="2827901"/>
    <lineage>
        <taxon>Viruses</taxon>
        <taxon>Duplodnaviria</taxon>
        <taxon>Heunggongvirae</taxon>
        <taxon>Uroviricota</taxon>
        <taxon>Caudoviricetes</taxon>
    </lineage>
</organism>
<accession>A0A8S5TER4</accession>
<name>A0A8S5TER4_9CAUD</name>